<accession>A0A9P4JT11</accession>
<evidence type="ECO:0000313" key="1">
    <source>
        <dbReference type="EMBL" id="KAF2202048.1"/>
    </source>
</evidence>
<name>A0A9P4JT11_9PLEO</name>
<evidence type="ECO:0000313" key="2">
    <source>
        <dbReference type="Proteomes" id="UP000799536"/>
    </source>
</evidence>
<dbReference type="EMBL" id="ML993951">
    <property type="protein sequence ID" value="KAF2202048.1"/>
    <property type="molecule type" value="Genomic_DNA"/>
</dbReference>
<keyword evidence="2" id="KW-1185">Reference proteome</keyword>
<gene>
    <name evidence="1" type="ORF">GQ43DRAFT_11499</name>
</gene>
<comment type="caution">
    <text evidence="1">The sequence shown here is derived from an EMBL/GenBank/DDBJ whole genome shotgun (WGS) entry which is preliminary data.</text>
</comment>
<organism evidence="1 2">
    <name type="scientific">Delitschia confertaspora ATCC 74209</name>
    <dbReference type="NCBI Taxonomy" id="1513339"/>
    <lineage>
        <taxon>Eukaryota</taxon>
        <taxon>Fungi</taxon>
        <taxon>Dikarya</taxon>
        <taxon>Ascomycota</taxon>
        <taxon>Pezizomycotina</taxon>
        <taxon>Dothideomycetes</taxon>
        <taxon>Pleosporomycetidae</taxon>
        <taxon>Pleosporales</taxon>
        <taxon>Delitschiaceae</taxon>
        <taxon>Delitschia</taxon>
    </lineage>
</organism>
<dbReference type="Proteomes" id="UP000799536">
    <property type="component" value="Unassembled WGS sequence"/>
</dbReference>
<dbReference type="AlphaFoldDB" id="A0A9P4JT11"/>
<reference evidence="1" key="1">
    <citation type="journal article" date="2020" name="Stud. Mycol.">
        <title>101 Dothideomycetes genomes: a test case for predicting lifestyles and emergence of pathogens.</title>
        <authorList>
            <person name="Haridas S."/>
            <person name="Albert R."/>
            <person name="Binder M."/>
            <person name="Bloem J."/>
            <person name="Labutti K."/>
            <person name="Salamov A."/>
            <person name="Andreopoulos B."/>
            <person name="Baker S."/>
            <person name="Barry K."/>
            <person name="Bills G."/>
            <person name="Bluhm B."/>
            <person name="Cannon C."/>
            <person name="Castanera R."/>
            <person name="Culley D."/>
            <person name="Daum C."/>
            <person name="Ezra D."/>
            <person name="Gonzalez J."/>
            <person name="Henrissat B."/>
            <person name="Kuo A."/>
            <person name="Liang C."/>
            <person name="Lipzen A."/>
            <person name="Lutzoni F."/>
            <person name="Magnuson J."/>
            <person name="Mondo S."/>
            <person name="Nolan M."/>
            <person name="Ohm R."/>
            <person name="Pangilinan J."/>
            <person name="Park H.-J."/>
            <person name="Ramirez L."/>
            <person name="Alfaro M."/>
            <person name="Sun H."/>
            <person name="Tritt A."/>
            <person name="Yoshinaga Y."/>
            <person name="Zwiers L.-H."/>
            <person name="Turgeon B."/>
            <person name="Goodwin S."/>
            <person name="Spatafora J."/>
            <person name="Crous P."/>
            <person name="Grigoriev I."/>
        </authorList>
    </citation>
    <scope>NUCLEOTIDE SEQUENCE</scope>
    <source>
        <strain evidence="1">ATCC 74209</strain>
    </source>
</reference>
<proteinExistence type="predicted"/>
<protein>
    <submittedName>
        <fullName evidence="1">Uncharacterized protein</fullName>
    </submittedName>
</protein>
<sequence length="127" mass="13828">MDASSTSLGAAFSLLSATPEQVHGIQRGIIVEAVSKHVQLKCSVTGRRSSCTPDPPFFVHRNLPRDVTHNPGISKQDRNGEPGINAISTAYIVLPPLRFLLRASSQCTLLCSNRIASRHTIQFGRYS</sequence>